<evidence type="ECO:0000256" key="22">
    <source>
        <dbReference type="ARBA" id="ARBA00079435"/>
    </source>
</evidence>
<dbReference type="GO" id="GO:0004722">
    <property type="term" value="F:protein serine/threonine phosphatase activity"/>
    <property type="evidence" value="ECO:0007669"/>
    <property type="project" value="UniProtKB-EC"/>
</dbReference>
<dbReference type="InterPro" id="IPR036457">
    <property type="entry name" value="PPM-type-like_dom_sf"/>
</dbReference>
<evidence type="ECO:0000256" key="11">
    <source>
        <dbReference type="ARBA" id="ARBA00022842"/>
    </source>
</evidence>
<keyword evidence="14" id="KW-0539">Nucleus</keyword>
<feature type="region of interest" description="Disordered" evidence="24">
    <location>
        <begin position="394"/>
        <end position="422"/>
    </location>
</feature>
<keyword evidence="11" id="KW-0460">Magnesium</keyword>
<evidence type="ECO:0000256" key="5">
    <source>
        <dbReference type="ARBA" id="ARBA00013081"/>
    </source>
</evidence>
<evidence type="ECO:0000256" key="7">
    <source>
        <dbReference type="ARBA" id="ARBA00022553"/>
    </source>
</evidence>
<dbReference type="InterPro" id="IPR001932">
    <property type="entry name" value="PPM-type_phosphatase-like_dom"/>
</dbReference>
<keyword evidence="13" id="KW-0464">Manganese</keyword>
<dbReference type="GO" id="GO:0005737">
    <property type="term" value="C:cytoplasm"/>
    <property type="evidence" value="ECO:0007669"/>
    <property type="project" value="UniProtKB-SubCell"/>
</dbReference>
<evidence type="ECO:0000259" key="26">
    <source>
        <dbReference type="PROSITE" id="PS51746"/>
    </source>
</evidence>
<evidence type="ECO:0000256" key="20">
    <source>
        <dbReference type="ARBA" id="ARBA00075701"/>
    </source>
</evidence>
<reference evidence="27" key="2">
    <citation type="submission" date="2025-09" db="UniProtKB">
        <authorList>
            <consortium name="Ensembl"/>
        </authorList>
    </citation>
    <scope>IDENTIFICATION</scope>
</reference>
<evidence type="ECO:0000313" key="28">
    <source>
        <dbReference type="Proteomes" id="UP000694388"/>
    </source>
</evidence>
<evidence type="ECO:0000256" key="19">
    <source>
        <dbReference type="ARBA" id="ARBA00075580"/>
    </source>
</evidence>
<organism evidence="27 28">
    <name type="scientific">Eptatretus burgeri</name>
    <name type="common">Inshore hagfish</name>
    <dbReference type="NCBI Taxonomy" id="7764"/>
    <lineage>
        <taxon>Eukaryota</taxon>
        <taxon>Metazoa</taxon>
        <taxon>Chordata</taxon>
        <taxon>Craniata</taxon>
        <taxon>Vertebrata</taxon>
        <taxon>Cyclostomata</taxon>
        <taxon>Myxini</taxon>
        <taxon>Myxiniformes</taxon>
        <taxon>Myxinidae</taxon>
        <taxon>Eptatretinae</taxon>
        <taxon>Eptatretus</taxon>
    </lineage>
</organism>
<dbReference type="AlphaFoldDB" id="A0A8C4QA05"/>
<comment type="catalytic activity">
    <reaction evidence="15">
        <text>O-phospho-L-seryl-[protein] + H2O = L-seryl-[protein] + phosphate</text>
        <dbReference type="Rhea" id="RHEA:20629"/>
        <dbReference type="Rhea" id="RHEA-COMP:9863"/>
        <dbReference type="Rhea" id="RHEA-COMP:11604"/>
        <dbReference type="ChEBI" id="CHEBI:15377"/>
        <dbReference type="ChEBI" id="CHEBI:29999"/>
        <dbReference type="ChEBI" id="CHEBI:43474"/>
        <dbReference type="ChEBI" id="CHEBI:83421"/>
        <dbReference type="EC" id="3.1.3.16"/>
    </reaction>
</comment>
<dbReference type="EC" id="3.1.3.16" evidence="5"/>
<evidence type="ECO:0000256" key="8">
    <source>
        <dbReference type="ARBA" id="ARBA00022723"/>
    </source>
</evidence>
<comment type="cofactor">
    <cofactor evidence="1">
        <name>Mn(2+)</name>
        <dbReference type="ChEBI" id="CHEBI:29035"/>
    </cofactor>
</comment>
<evidence type="ECO:0000256" key="3">
    <source>
        <dbReference type="ARBA" id="ARBA00004123"/>
    </source>
</evidence>
<comment type="subunit">
    <text evidence="17">Heterotrimer. Interacts with PAX1 and ARHGEF6 (or ARHGEF7).</text>
</comment>
<evidence type="ECO:0000313" key="27">
    <source>
        <dbReference type="Ensembl" id="ENSEBUP00000011865.1"/>
    </source>
</evidence>
<dbReference type="InterPro" id="IPR015655">
    <property type="entry name" value="PP2C"/>
</dbReference>
<keyword evidence="25" id="KW-0812">Transmembrane</keyword>
<evidence type="ECO:0000256" key="16">
    <source>
        <dbReference type="ARBA" id="ARBA00048336"/>
    </source>
</evidence>
<dbReference type="PANTHER" id="PTHR13832:SF535">
    <property type="entry name" value="PROTEIN PHOSPHATASE 1E"/>
    <property type="match status" value="1"/>
</dbReference>
<dbReference type="PROSITE" id="PS01032">
    <property type="entry name" value="PPM_1"/>
    <property type="match status" value="1"/>
</dbReference>
<proteinExistence type="inferred from homology"/>
<evidence type="ECO:0000256" key="6">
    <source>
        <dbReference type="ARBA" id="ARBA00022490"/>
    </source>
</evidence>
<keyword evidence="6" id="KW-0963">Cytoplasm</keyword>
<evidence type="ECO:0000256" key="14">
    <source>
        <dbReference type="ARBA" id="ARBA00023242"/>
    </source>
</evidence>
<evidence type="ECO:0000256" key="9">
    <source>
        <dbReference type="ARBA" id="ARBA00022737"/>
    </source>
</evidence>
<evidence type="ECO:0000256" key="24">
    <source>
        <dbReference type="SAM" id="MobiDB-lite"/>
    </source>
</evidence>
<dbReference type="SUPFAM" id="SSF81606">
    <property type="entry name" value="PP2C-like"/>
    <property type="match status" value="1"/>
</dbReference>
<feature type="transmembrane region" description="Helical" evidence="25">
    <location>
        <begin position="20"/>
        <end position="39"/>
    </location>
</feature>
<evidence type="ECO:0000256" key="13">
    <source>
        <dbReference type="ARBA" id="ARBA00023211"/>
    </source>
</evidence>
<keyword evidence="28" id="KW-1185">Reference proteome</keyword>
<comment type="similarity">
    <text evidence="23">Belongs to the PP2C family.</text>
</comment>
<dbReference type="GeneTree" id="ENSGT00940000157884"/>
<dbReference type="SMART" id="SM00332">
    <property type="entry name" value="PP2Cc"/>
    <property type="match status" value="1"/>
</dbReference>
<evidence type="ECO:0000256" key="15">
    <source>
        <dbReference type="ARBA" id="ARBA00047761"/>
    </source>
</evidence>
<evidence type="ECO:0000256" key="25">
    <source>
        <dbReference type="SAM" id="Phobius"/>
    </source>
</evidence>
<keyword evidence="12 23" id="KW-0904">Protein phosphatase</keyword>
<keyword evidence="9" id="KW-0677">Repeat</keyword>
<keyword evidence="25" id="KW-1133">Transmembrane helix</keyword>
<dbReference type="InterPro" id="IPR000222">
    <property type="entry name" value="PP2C_BS"/>
</dbReference>
<keyword evidence="7" id="KW-0597">Phosphoprotein</keyword>
<dbReference type="PROSITE" id="PS51746">
    <property type="entry name" value="PPM_2"/>
    <property type="match status" value="1"/>
</dbReference>
<dbReference type="GO" id="GO:0005634">
    <property type="term" value="C:nucleus"/>
    <property type="evidence" value="ECO:0007669"/>
    <property type="project" value="UniProtKB-SubCell"/>
</dbReference>
<evidence type="ECO:0000256" key="4">
    <source>
        <dbReference type="ARBA" id="ARBA00004496"/>
    </source>
</evidence>
<feature type="compositionally biased region" description="Basic and acidic residues" evidence="24">
    <location>
        <begin position="401"/>
        <end position="422"/>
    </location>
</feature>
<evidence type="ECO:0000256" key="23">
    <source>
        <dbReference type="RuleBase" id="RU003465"/>
    </source>
</evidence>
<reference evidence="27" key="1">
    <citation type="submission" date="2025-08" db="UniProtKB">
        <authorList>
            <consortium name="Ensembl"/>
        </authorList>
    </citation>
    <scope>IDENTIFICATION</scope>
</reference>
<keyword evidence="25" id="KW-0472">Membrane</keyword>
<comment type="catalytic activity">
    <reaction evidence="16">
        <text>O-phospho-L-threonyl-[protein] + H2O = L-threonyl-[protein] + phosphate</text>
        <dbReference type="Rhea" id="RHEA:47004"/>
        <dbReference type="Rhea" id="RHEA-COMP:11060"/>
        <dbReference type="Rhea" id="RHEA-COMP:11605"/>
        <dbReference type="ChEBI" id="CHEBI:15377"/>
        <dbReference type="ChEBI" id="CHEBI:30013"/>
        <dbReference type="ChEBI" id="CHEBI:43474"/>
        <dbReference type="ChEBI" id="CHEBI:61977"/>
        <dbReference type="EC" id="3.1.3.16"/>
    </reaction>
</comment>
<accession>A0A8C4QA05</accession>
<dbReference type="PANTHER" id="PTHR13832">
    <property type="entry name" value="PROTEIN PHOSPHATASE 2C"/>
    <property type="match status" value="1"/>
</dbReference>
<dbReference type="CDD" id="cd00143">
    <property type="entry name" value="PP2Cc"/>
    <property type="match status" value="1"/>
</dbReference>
<keyword evidence="10 23" id="KW-0378">Hydrolase</keyword>
<evidence type="ECO:0000256" key="12">
    <source>
        <dbReference type="ARBA" id="ARBA00022912"/>
    </source>
</evidence>
<dbReference type="Ensembl" id="ENSEBUT00000012441.1">
    <property type="protein sequence ID" value="ENSEBUP00000011865.1"/>
    <property type="gene ID" value="ENSEBUG00000007595.1"/>
</dbReference>
<comment type="cofactor">
    <cofactor evidence="2">
        <name>Mg(2+)</name>
        <dbReference type="ChEBI" id="CHEBI:18420"/>
    </cofactor>
</comment>
<dbReference type="Pfam" id="PF00481">
    <property type="entry name" value="PP2C"/>
    <property type="match status" value="1"/>
</dbReference>
<evidence type="ECO:0000256" key="18">
    <source>
        <dbReference type="ARBA" id="ARBA00070214"/>
    </source>
</evidence>
<keyword evidence="8" id="KW-0479">Metal-binding</keyword>
<comment type="subcellular location">
    <subcellularLocation>
        <location evidence="4">Cytoplasm</location>
    </subcellularLocation>
    <subcellularLocation>
        <location evidence="3">Nucleus</location>
    </subcellularLocation>
</comment>
<dbReference type="OMA" id="EINIAWV"/>
<evidence type="ECO:0000256" key="10">
    <source>
        <dbReference type="ARBA" id="ARBA00022801"/>
    </source>
</evidence>
<name>A0A8C4QA05_EPTBU</name>
<dbReference type="Proteomes" id="UP000694388">
    <property type="component" value="Unplaced"/>
</dbReference>
<dbReference type="GO" id="GO:0046872">
    <property type="term" value="F:metal ion binding"/>
    <property type="evidence" value="ECO:0007669"/>
    <property type="project" value="UniProtKB-KW"/>
</dbReference>
<evidence type="ECO:0000256" key="21">
    <source>
        <dbReference type="ARBA" id="ARBA00078590"/>
    </source>
</evidence>
<dbReference type="FunFam" id="3.60.40.10:FF:000021">
    <property type="entry name" value="Protein phosphatase, Mg2+/Mn2+-dependent, 1E"/>
    <property type="match status" value="1"/>
</dbReference>
<sequence>MHKHKHPHYSSSGGRWCNIATPLITFFCNIPFILAAAIARVTADRVSQLDLSTLQREKRATDGDAEPLQYDAYQLASLVCNTEREVCADWVKNIPKVPERPHYLTTSVHAVRNSRRKMEDRHVMLPDFNTLFGLPDLENRAYFAVFDGHGGAEAASYAATHLHVNLARQDSMAADPVRALREAFTITDTNFIQKAAREHLRSGTTAMVGLIHGQWLHLAWVGDSQALLVRGGQPVEVVSPHKPDCVDEKRRIEELGGCVVWFGAWRVNGTLAVSRAIGDSDYKPYICSDAECRSLLLDGFEDYLLLACDGFFDTVGSAEAATLVSEFLRVSTGEVSGLAQHLVAAARDAGSSDNITVIVIFLRDPVALASGQNFEAPKSSGDVGEVTVADVGLKGTESADEGEKPRCSNELDHDYSTKAEFV</sequence>
<protein>
    <recommendedName>
        <fullName evidence="18">Protein phosphatase 1E</fullName>
        <ecNumber evidence="5">3.1.3.16</ecNumber>
    </recommendedName>
    <alternativeName>
        <fullName evidence="21">Ca(2+)/calmodulin-dependent protein kinase phosphatase N</fullName>
    </alternativeName>
    <alternativeName>
        <fullName evidence="19">CaMKP-nucleus</fullName>
    </alternativeName>
    <alternativeName>
        <fullName evidence="20">Partner of PIX 1</fullName>
    </alternativeName>
    <alternativeName>
        <fullName evidence="22">Partner of PIX-alpha</fullName>
    </alternativeName>
</protein>
<evidence type="ECO:0000256" key="17">
    <source>
        <dbReference type="ARBA" id="ARBA00063519"/>
    </source>
</evidence>
<dbReference type="Gene3D" id="3.60.40.10">
    <property type="entry name" value="PPM-type phosphatase domain"/>
    <property type="match status" value="1"/>
</dbReference>
<feature type="domain" description="PPM-type phosphatase" evidence="26">
    <location>
        <begin position="105"/>
        <end position="362"/>
    </location>
</feature>
<evidence type="ECO:0000256" key="1">
    <source>
        <dbReference type="ARBA" id="ARBA00001936"/>
    </source>
</evidence>
<evidence type="ECO:0000256" key="2">
    <source>
        <dbReference type="ARBA" id="ARBA00001946"/>
    </source>
</evidence>